<keyword evidence="2" id="KW-1185">Reference proteome</keyword>
<proteinExistence type="predicted"/>
<reference evidence="1 2" key="1">
    <citation type="submission" date="2021-08" db="EMBL/GenBank/DDBJ databases">
        <title>Complete genome sequence of Leptospira kobayashii strain E30.</title>
        <authorList>
            <person name="Nakao R."/>
            <person name="Nakamura S."/>
            <person name="Masuzawa T."/>
            <person name="Koizumi N."/>
        </authorList>
    </citation>
    <scope>NUCLEOTIDE SEQUENCE [LARGE SCALE GENOMIC DNA]</scope>
    <source>
        <strain evidence="1 2">E30</strain>
    </source>
</reference>
<name>A0ABM7UFN7_9LEPT</name>
<dbReference type="Proteomes" id="UP000245263">
    <property type="component" value="Chromosome 1"/>
</dbReference>
<dbReference type="EMBL" id="AP025028">
    <property type="protein sequence ID" value="BDA77389.1"/>
    <property type="molecule type" value="Genomic_DNA"/>
</dbReference>
<sequence length="54" mass="6332">MFSLRLTFVVRLSDKILFFRESLLGEKTKGRPTGIREIQAFRDNLQPKTDSPDY</sequence>
<evidence type="ECO:0000313" key="2">
    <source>
        <dbReference type="Proteomes" id="UP000245263"/>
    </source>
</evidence>
<gene>
    <name evidence="1" type="ORF">LPTSP3_g03190</name>
</gene>
<organism evidence="1 2">
    <name type="scientific">Leptospira kobayashii</name>
    <dbReference type="NCBI Taxonomy" id="1917830"/>
    <lineage>
        <taxon>Bacteria</taxon>
        <taxon>Pseudomonadati</taxon>
        <taxon>Spirochaetota</taxon>
        <taxon>Spirochaetia</taxon>
        <taxon>Leptospirales</taxon>
        <taxon>Leptospiraceae</taxon>
        <taxon>Leptospira</taxon>
    </lineage>
</organism>
<protein>
    <submittedName>
        <fullName evidence="1">Uncharacterized protein</fullName>
    </submittedName>
</protein>
<accession>A0ABM7UFN7</accession>
<evidence type="ECO:0000313" key="1">
    <source>
        <dbReference type="EMBL" id="BDA77389.1"/>
    </source>
</evidence>